<dbReference type="AlphaFoldDB" id="A0A0C3MIA1"/>
<protein>
    <submittedName>
        <fullName evidence="1">Uncharacterized protein</fullName>
    </submittedName>
</protein>
<dbReference type="EMBL" id="KN822948">
    <property type="protein sequence ID" value="KIO33382.1"/>
    <property type="molecule type" value="Genomic_DNA"/>
</dbReference>
<evidence type="ECO:0000313" key="1">
    <source>
        <dbReference type="EMBL" id="KIO33382.1"/>
    </source>
</evidence>
<accession>A0A0C3MIA1</accession>
<dbReference type="HOGENOM" id="CLU_1595772_0_0_1"/>
<name>A0A0C3MIA1_9AGAM</name>
<sequence length="167" mass="18591">MGHIRTARRQATWEALRRPGTPPNIATEKAREEMYDSVRHSLWAMSNALQRGGRTRREFRGMVLTLAAAVGDDTGTRERSMRINAREVRFSVTAKGPRIATAQEQDQVILFGEDVPHSTHLNNSILRALVTVSGKQGNAYALVIRSLIPVSPKNRSLGKTSRFSVLN</sequence>
<proteinExistence type="predicted"/>
<gene>
    <name evidence="1" type="ORF">M407DRAFT_17650</name>
</gene>
<evidence type="ECO:0000313" key="2">
    <source>
        <dbReference type="Proteomes" id="UP000054248"/>
    </source>
</evidence>
<reference evidence="1 2" key="1">
    <citation type="submission" date="2014-04" db="EMBL/GenBank/DDBJ databases">
        <authorList>
            <consortium name="DOE Joint Genome Institute"/>
            <person name="Kuo A."/>
            <person name="Girlanda M."/>
            <person name="Perotto S."/>
            <person name="Kohler A."/>
            <person name="Nagy L.G."/>
            <person name="Floudas D."/>
            <person name="Copeland A."/>
            <person name="Barry K.W."/>
            <person name="Cichocki N."/>
            <person name="Veneault-Fourrey C."/>
            <person name="LaButti K."/>
            <person name="Lindquist E.A."/>
            <person name="Lipzen A."/>
            <person name="Lundell T."/>
            <person name="Morin E."/>
            <person name="Murat C."/>
            <person name="Sun H."/>
            <person name="Tunlid A."/>
            <person name="Henrissat B."/>
            <person name="Grigoriev I.V."/>
            <person name="Hibbett D.S."/>
            <person name="Martin F."/>
            <person name="Nordberg H.P."/>
            <person name="Cantor M.N."/>
            <person name="Hua S.X."/>
        </authorList>
    </citation>
    <scope>NUCLEOTIDE SEQUENCE [LARGE SCALE GENOMIC DNA]</scope>
    <source>
        <strain evidence="1 2">MUT 4182</strain>
    </source>
</reference>
<organism evidence="1 2">
    <name type="scientific">Tulasnella calospora MUT 4182</name>
    <dbReference type="NCBI Taxonomy" id="1051891"/>
    <lineage>
        <taxon>Eukaryota</taxon>
        <taxon>Fungi</taxon>
        <taxon>Dikarya</taxon>
        <taxon>Basidiomycota</taxon>
        <taxon>Agaricomycotina</taxon>
        <taxon>Agaricomycetes</taxon>
        <taxon>Cantharellales</taxon>
        <taxon>Tulasnellaceae</taxon>
        <taxon>Tulasnella</taxon>
    </lineage>
</organism>
<dbReference type="Proteomes" id="UP000054248">
    <property type="component" value="Unassembled WGS sequence"/>
</dbReference>
<reference evidence="2" key="2">
    <citation type="submission" date="2015-01" db="EMBL/GenBank/DDBJ databases">
        <title>Evolutionary Origins and Diversification of the Mycorrhizal Mutualists.</title>
        <authorList>
            <consortium name="DOE Joint Genome Institute"/>
            <consortium name="Mycorrhizal Genomics Consortium"/>
            <person name="Kohler A."/>
            <person name="Kuo A."/>
            <person name="Nagy L.G."/>
            <person name="Floudas D."/>
            <person name="Copeland A."/>
            <person name="Barry K.W."/>
            <person name="Cichocki N."/>
            <person name="Veneault-Fourrey C."/>
            <person name="LaButti K."/>
            <person name="Lindquist E.A."/>
            <person name="Lipzen A."/>
            <person name="Lundell T."/>
            <person name="Morin E."/>
            <person name="Murat C."/>
            <person name="Riley R."/>
            <person name="Ohm R."/>
            <person name="Sun H."/>
            <person name="Tunlid A."/>
            <person name="Henrissat B."/>
            <person name="Grigoriev I.V."/>
            <person name="Hibbett D.S."/>
            <person name="Martin F."/>
        </authorList>
    </citation>
    <scope>NUCLEOTIDE SEQUENCE [LARGE SCALE GENOMIC DNA]</scope>
    <source>
        <strain evidence="2">MUT 4182</strain>
    </source>
</reference>
<keyword evidence="2" id="KW-1185">Reference proteome</keyword>